<feature type="domain" description="ERAP1-like C-terminal" evidence="11">
    <location>
        <begin position="529"/>
        <end position="777"/>
    </location>
</feature>
<evidence type="ECO:0000256" key="5">
    <source>
        <dbReference type="ARBA" id="ARBA00022833"/>
    </source>
</evidence>
<evidence type="ECO:0000259" key="11">
    <source>
        <dbReference type="Pfam" id="PF11838"/>
    </source>
</evidence>
<sequence length="778" mass="90186">MRKSFFFCSFHDKNYHYESNKTCSAVSTSQTRVSVHRLPKSLHPVRYILQVKVYLPGYSTVVNTKTDTFEINVTVEFRAQSPTDRIILNADKLHFESYQLLAGNETNQITSITINHAQQTVIFETNEILRVGKLYAIQMKCSGKLGKLSGLYMTEYRDATGGKRYMAITQMQPTDARKLLPCFDEPEFKAIWNVTVIHPHGTIALSNGLELKTSVHGNDSQWVCTYFEETLPMSSYLLAIAVTDFEHLEAKTKRGIQFRIWSRREALNQTKYALELGVKSIEFFENYYGIPFPLRKQDMIAVPDFAAGAMENWGLITFSELALLYDSRLYSRDQKLYIAITIAHELAHQWFGNLVTMKWWDDLWLNEGFATFMQYLGASAATDGNIPRGSSFLYMTEQVLGPESFKNGTNIYLKHFEYRNADHSNLWDAFHEAYSANSAKNSSAYFNIKQFSSSWITQVGYPVINVQRLDSETVELRQKRFLYGQESRLIDESHVYSIPLWYQINDAAQPLQWLHHEFRNLSVPESSLFVLNTLARGFYRVNYDLPNWLKITKQLITDHKALNVRTRSMIIDDAFALAEGGMLNYEVTLNITRYLRYEEEYLPWSKAFAGFDRIARYFGNEPEFRYMKVRRTNFSENCKYKISIALHCRTKLTKPFSIQYMEYLLAPIFNSVNWTALESNNQIDSNVLKNLLKEHAVAHSCRIGTQRCIDKLQNYFTNSFLNACTNTTLMSSECSVRHGSIDLWKMLFDFYKKERAQVEQHFLLLALSCTSDTTILKV</sequence>
<evidence type="ECO:0000256" key="2">
    <source>
        <dbReference type="ARBA" id="ARBA00022670"/>
    </source>
</evidence>
<dbReference type="AlphaFoldDB" id="A0A0N5D4K3"/>
<dbReference type="Gene3D" id="1.10.390.10">
    <property type="entry name" value="Neutral Protease Domain 2"/>
    <property type="match status" value="2"/>
</dbReference>
<evidence type="ECO:0000259" key="10">
    <source>
        <dbReference type="Pfam" id="PF01433"/>
    </source>
</evidence>
<keyword evidence="2 9" id="KW-0645">Protease</keyword>
<dbReference type="PANTHER" id="PTHR11533:SF301">
    <property type="entry name" value="AMINOPEPTIDASE"/>
    <property type="match status" value="1"/>
</dbReference>
<evidence type="ECO:0000256" key="8">
    <source>
        <dbReference type="PIRSR" id="PIRSR634016-3"/>
    </source>
</evidence>
<dbReference type="Pfam" id="PF17900">
    <property type="entry name" value="Peptidase_M1_N"/>
    <property type="match status" value="1"/>
</dbReference>
<feature type="binding site" evidence="8">
    <location>
        <position position="367"/>
    </location>
    <ligand>
        <name>Zn(2+)</name>
        <dbReference type="ChEBI" id="CHEBI:29105"/>
        <note>catalytic</note>
    </ligand>
</feature>
<evidence type="ECO:0000256" key="7">
    <source>
        <dbReference type="PIRSR" id="PIRSR634016-1"/>
    </source>
</evidence>
<dbReference type="SUPFAM" id="SSF55486">
    <property type="entry name" value="Metalloproteases ('zincins'), catalytic domain"/>
    <property type="match status" value="1"/>
</dbReference>
<dbReference type="GO" id="GO:0016020">
    <property type="term" value="C:membrane"/>
    <property type="evidence" value="ECO:0007669"/>
    <property type="project" value="TreeGrafter"/>
</dbReference>
<evidence type="ECO:0000313" key="13">
    <source>
        <dbReference type="EMBL" id="VDN05394.1"/>
    </source>
</evidence>
<evidence type="ECO:0000256" key="4">
    <source>
        <dbReference type="ARBA" id="ARBA00022801"/>
    </source>
</evidence>
<dbReference type="InterPro" id="IPR050344">
    <property type="entry name" value="Peptidase_M1_aminopeptidases"/>
</dbReference>
<gene>
    <name evidence="13" type="ORF">TCLT_LOCUS7891</name>
</gene>
<feature type="domain" description="Peptidase M1 membrane alanine aminopeptidase" evidence="10">
    <location>
        <begin position="388"/>
        <end position="455"/>
    </location>
</feature>
<comment type="similarity">
    <text evidence="1 9">Belongs to the peptidase M1 family.</text>
</comment>
<dbReference type="OrthoDB" id="5786529at2759"/>
<keyword evidence="3 8" id="KW-0479">Metal-binding</keyword>
<dbReference type="Gene3D" id="2.60.40.1910">
    <property type="match status" value="1"/>
</dbReference>
<evidence type="ECO:0000256" key="6">
    <source>
        <dbReference type="ARBA" id="ARBA00023049"/>
    </source>
</evidence>
<dbReference type="Gene3D" id="2.60.40.1730">
    <property type="entry name" value="tricorn interacting facor f3 domain"/>
    <property type="match status" value="1"/>
</dbReference>
<evidence type="ECO:0000256" key="9">
    <source>
        <dbReference type="RuleBase" id="RU364040"/>
    </source>
</evidence>
<evidence type="ECO:0000313" key="15">
    <source>
        <dbReference type="WBParaSite" id="TCLT_0000790201-mRNA-1"/>
    </source>
</evidence>
<comment type="cofactor">
    <cofactor evidence="8 9">
        <name>Zn(2+)</name>
        <dbReference type="ChEBI" id="CHEBI:29105"/>
    </cofactor>
    <text evidence="8 9">Binds 1 zinc ion per subunit.</text>
</comment>
<evidence type="ECO:0000256" key="3">
    <source>
        <dbReference type="ARBA" id="ARBA00022723"/>
    </source>
</evidence>
<dbReference type="OMA" id="ACTHMEP"/>
<keyword evidence="4 9" id="KW-0378">Hydrolase</keyword>
<dbReference type="EC" id="3.4.11.-" evidence="9"/>
<dbReference type="GO" id="GO:0043171">
    <property type="term" value="P:peptide catabolic process"/>
    <property type="evidence" value="ECO:0007669"/>
    <property type="project" value="TreeGrafter"/>
</dbReference>
<feature type="binding site" evidence="8">
    <location>
        <position position="344"/>
    </location>
    <ligand>
        <name>Zn(2+)</name>
        <dbReference type="ChEBI" id="CHEBI:29105"/>
        <note>catalytic</note>
    </ligand>
</feature>
<dbReference type="EMBL" id="UYYF01004556">
    <property type="protein sequence ID" value="VDN05394.1"/>
    <property type="molecule type" value="Genomic_DNA"/>
</dbReference>
<dbReference type="Gene3D" id="1.25.50.20">
    <property type="match status" value="1"/>
</dbReference>
<dbReference type="FunFam" id="1.10.390.10:FF:000033">
    <property type="entry name" value="Endoplasmic reticulum aminopeptidase 1b"/>
    <property type="match status" value="1"/>
</dbReference>
<keyword evidence="5 8" id="KW-0862">Zinc</keyword>
<keyword evidence="14" id="KW-1185">Reference proteome</keyword>
<accession>A0A0N5D4K3</accession>
<keyword evidence="6 9" id="KW-0482">Metalloprotease</keyword>
<evidence type="ECO:0000259" key="12">
    <source>
        <dbReference type="Pfam" id="PF17900"/>
    </source>
</evidence>
<dbReference type="GO" id="GO:0070006">
    <property type="term" value="F:metalloaminopeptidase activity"/>
    <property type="evidence" value="ECO:0007669"/>
    <property type="project" value="TreeGrafter"/>
</dbReference>
<dbReference type="STRING" id="103827.A0A0N5D4K3"/>
<keyword evidence="9" id="KW-0031">Aminopeptidase</keyword>
<proteinExistence type="inferred from homology"/>
<dbReference type="InterPro" id="IPR014782">
    <property type="entry name" value="Peptidase_M1_dom"/>
</dbReference>
<dbReference type="GO" id="GO:0005615">
    <property type="term" value="C:extracellular space"/>
    <property type="evidence" value="ECO:0007669"/>
    <property type="project" value="TreeGrafter"/>
</dbReference>
<dbReference type="InterPro" id="IPR001930">
    <property type="entry name" value="Peptidase_M1"/>
</dbReference>
<dbReference type="PANTHER" id="PTHR11533">
    <property type="entry name" value="PROTEASE M1 ZINC METALLOPROTEASE"/>
    <property type="match status" value="1"/>
</dbReference>
<dbReference type="InterPro" id="IPR034016">
    <property type="entry name" value="M1_APN-typ"/>
</dbReference>
<name>A0A0N5D4K3_THECL</name>
<dbReference type="GO" id="GO:0006508">
    <property type="term" value="P:proteolysis"/>
    <property type="evidence" value="ECO:0007669"/>
    <property type="project" value="UniProtKB-KW"/>
</dbReference>
<dbReference type="InterPro" id="IPR024571">
    <property type="entry name" value="ERAP1-like_C_dom"/>
</dbReference>
<feature type="domain" description="Aminopeptidase N-like N-terminal" evidence="12">
    <location>
        <begin position="44"/>
        <end position="237"/>
    </location>
</feature>
<feature type="active site" description="Proton acceptor" evidence="7">
    <location>
        <position position="345"/>
    </location>
</feature>
<feature type="binding site" evidence="8">
    <location>
        <position position="348"/>
    </location>
    <ligand>
        <name>Zn(2+)</name>
        <dbReference type="ChEBI" id="CHEBI:29105"/>
        <note>catalytic</note>
    </ligand>
</feature>
<dbReference type="Pfam" id="PF11838">
    <property type="entry name" value="ERAP1_C"/>
    <property type="match status" value="1"/>
</dbReference>
<dbReference type="WBParaSite" id="TCLT_0000790201-mRNA-1">
    <property type="protein sequence ID" value="TCLT_0000790201-mRNA-1"/>
    <property type="gene ID" value="TCLT_0000790201"/>
</dbReference>
<feature type="domain" description="Peptidase M1 membrane alanine aminopeptidase" evidence="10">
    <location>
        <begin position="272"/>
        <end position="381"/>
    </location>
</feature>
<dbReference type="GO" id="GO:0008270">
    <property type="term" value="F:zinc ion binding"/>
    <property type="evidence" value="ECO:0007669"/>
    <property type="project" value="UniProtKB-UniRule"/>
</dbReference>
<dbReference type="InterPro" id="IPR045357">
    <property type="entry name" value="Aminopeptidase_N-like_N"/>
</dbReference>
<evidence type="ECO:0000313" key="14">
    <source>
        <dbReference type="Proteomes" id="UP000276776"/>
    </source>
</evidence>
<reference evidence="15" key="1">
    <citation type="submission" date="2016-04" db="UniProtKB">
        <authorList>
            <consortium name="WormBaseParasite"/>
        </authorList>
    </citation>
    <scope>IDENTIFICATION</scope>
</reference>
<reference evidence="13 14" key="2">
    <citation type="submission" date="2018-11" db="EMBL/GenBank/DDBJ databases">
        <authorList>
            <consortium name="Pathogen Informatics"/>
        </authorList>
    </citation>
    <scope>NUCLEOTIDE SEQUENCE [LARGE SCALE GENOMIC DNA]</scope>
</reference>
<dbReference type="CDD" id="cd09601">
    <property type="entry name" value="M1_APN-Q_like"/>
    <property type="match status" value="1"/>
</dbReference>
<protein>
    <recommendedName>
        <fullName evidence="9">Aminopeptidase</fullName>
        <ecNumber evidence="9">3.4.11.-</ecNumber>
    </recommendedName>
</protein>
<dbReference type="Proteomes" id="UP000276776">
    <property type="component" value="Unassembled WGS sequence"/>
</dbReference>
<evidence type="ECO:0000256" key="1">
    <source>
        <dbReference type="ARBA" id="ARBA00010136"/>
    </source>
</evidence>
<dbReference type="PRINTS" id="PR00756">
    <property type="entry name" value="ALADIPTASE"/>
</dbReference>
<dbReference type="GO" id="GO:0005737">
    <property type="term" value="C:cytoplasm"/>
    <property type="evidence" value="ECO:0007669"/>
    <property type="project" value="TreeGrafter"/>
</dbReference>
<dbReference type="SUPFAM" id="SSF63737">
    <property type="entry name" value="Leukotriene A4 hydrolase N-terminal domain"/>
    <property type="match status" value="1"/>
</dbReference>
<organism evidence="15">
    <name type="scientific">Thelazia callipaeda</name>
    <name type="common">Oriental eyeworm</name>
    <name type="synonym">Parasitic nematode</name>
    <dbReference type="NCBI Taxonomy" id="103827"/>
    <lineage>
        <taxon>Eukaryota</taxon>
        <taxon>Metazoa</taxon>
        <taxon>Ecdysozoa</taxon>
        <taxon>Nematoda</taxon>
        <taxon>Chromadorea</taxon>
        <taxon>Rhabditida</taxon>
        <taxon>Spirurina</taxon>
        <taxon>Spiruromorpha</taxon>
        <taxon>Thelazioidea</taxon>
        <taxon>Thelaziidae</taxon>
        <taxon>Thelazia</taxon>
    </lineage>
</organism>
<dbReference type="Pfam" id="PF01433">
    <property type="entry name" value="Peptidase_M1"/>
    <property type="match status" value="2"/>
</dbReference>
<dbReference type="GO" id="GO:0042277">
    <property type="term" value="F:peptide binding"/>
    <property type="evidence" value="ECO:0007669"/>
    <property type="project" value="TreeGrafter"/>
</dbReference>
<dbReference type="InterPro" id="IPR042097">
    <property type="entry name" value="Aminopeptidase_N-like_N_sf"/>
</dbReference>
<dbReference type="InterPro" id="IPR027268">
    <property type="entry name" value="Peptidase_M4/M1_CTD_sf"/>
</dbReference>